<evidence type="ECO:0000313" key="2">
    <source>
        <dbReference type="Proteomes" id="UP000245629"/>
    </source>
</evidence>
<protein>
    <submittedName>
        <fullName evidence="1">Uncharacterized protein</fullName>
    </submittedName>
</protein>
<dbReference type="EMBL" id="CP029357">
    <property type="protein sequence ID" value="AWK89354.1"/>
    <property type="molecule type" value="Genomic_DNA"/>
</dbReference>
<dbReference type="AlphaFoldDB" id="A0A2S2CXV6"/>
<keyword evidence="1" id="KW-0614">Plasmid</keyword>
<gene>
    <name evidence="1" type="ORF">DEW08_25265</name>
</gene>
<geneLocation type="plasmid" evidence="1 2">
    <name>unnamed2</name>
</geneLocation>
<proteinExistence type="predicted"/>
<reference evidence="2" key="1">
    <citation type="submission" date="2018-05" db="EMBL/GenBank/DDBJ databases">
        <title>Azospirillum thermophila sp. nov., a novel isolated from hot spring.</title>
        <authorList>
            <person name="Zhao Z."/>
        </authorList>
    </citation>
    <scope>NUCLEOTIDE SEQUENCE [LARGE SCALE GENOMIC DNA]</scope>
    <source>
        <strain evidence="2">CFH 70021</strain>
        <plasmid evidence="2">unnamed2</plasmid>
    </source>
</reference>
<organism evidence="1 2">
    <name type="scientific">Azospirillum thermophilum</name>
    <dbReference type="NCBI Taxonomy" id="2202148"/>
    <lineage>
        <taxon>Bacteria</taxon>
        <taxon>Pseudomonadati</taxon>
        <taxon>Pseudomonadota</taxon>
        <taxon>Alphaproteobacteria</taxon>
        <taxon>Rhodospirillales</taxon>
        <taxon>Azospirillaceae</taxon>
        <taxon>Azospirillum</taxon>
    </lineage>
</organism>
<accession>A0A2S2CXV6</accession>
<sequence length="64" mass="7499">MFELVLVVCLLSDPDRCSIERPAFIERFPNVASCTRNGYVNAVQWQMTHPSWSVRRWRCAQPET</sequence>
<dbReference type="RefSeq" id="WP_109332547.1">
    <property type="nucleotide sequence ID" value="NZ_CP029357.1"/>
</dbReference>
<dbReference type="OrthoDB" id="7363897at2"/>
<evidence type="ECO:0000313" key="1">
    <source>
        <dbReference type="EMBL" id="AWK89354.1"/>
    </source>
</evidence>
<name>A0A2S2CXV6_9PROT</name>
<dbReference type="KEGG" id="azz:DEW08_25265"/>
<dbReference type="Proteomes" id="UP000245629">
    <property type="component" value="Plasmid unnamed2"/>
</dbReference>
<keyword evidence="2" id="KW-1185">Reference proteome</keyword>